<gene>
    <name evidence="2" type="ORF">CPT_Miami_024</name>
</gene>
<keyword evidence="3" id="KW-1185">Reference proteome</keyword>
<dbReference type="InterPro" id="IPR024413">
    <property type="entry name" value="Phage_phiKZ_Orf92_int-head"/>
</dbReference>
<keyword evidence="1" id="KW-0175">Coiled coil</keyword>
<evidence type="ECO:0000313" key="2">
    <source>
        <dbReference type="EMBL" id="QPB09119.1"/>
    </source>
</evidence>
<dbReference type="Pfam" id="PF12699">
    <property type="entry name" value="phiKZ_IP"/>
    <property type="match status" value="1"/>
</dbReference>
<dbReference type="Proteomes" id="UP000662782">
    <property type="component" value="Segment"/>
</dbReference>
<reference evidence="2 3" key="1">
    <citation type="submission" date="2020-07" db="EMBL/GenBank/DDBJ databases">
        <title>Complete genome sequence of Klebsiella pneumoniae phage Miami.</title>
        <authorList>
            <person name="Mora D.A."/>
            <person name="Lessor L."/>
            <person name="Gill J."/>
            <person name="Liu M."/>
        </authorList>
    </citation>
    <scope>NUCLEOTIDE SEQUENCE [LARGE SCALE GENOMIC DNA]</scope>
</reference>
<protein>
    <submittedName>
        <fullName evidence="2">Uncharacterized protein</fullName>
    </submittedName>
</protein>
<organism evidence="2 3">
    <name type="scientific">Klebsiella phage Miami</name>
    <dbReference type="NCBI Taxonomy" id="2767581"/>
    <lineage>
        <taxon>Viruses</taxon>
        <taxon>Duplodnaviria</taxon>
        <taxon>Heunggongvirae</taxon>
        <taxon>Uroviricota</taxon>
        <taxon>Caudoviricetes</taxon>
        <taxon>Chimalliviridae</taxon>
        <taxon>Miamivirus</taxon>
        <taxon>Miamivirus miami</taxon>
    </lineage>
</organism>
<sequence>MSKLFLDLLARQGNENLEIELGNGDTAVIVPESAEEIAEMAAENVLAETSEELEEHADDVEDLCDKVEELEEQVEELQEVVEGAEALLQPGTQWNPAAFALLYARGEKLNAKMSDTAVPVMGAESLADATTAELSAREGLEAMGATVKKWGSQAIAFIKKIWDSLIAFIKGLFSKATAVKNKAKAVAARLEKTEKLKETIKLGKWNAFVGVGEGQPKSATGLSTLIGAAGKVVAGSEALLSSPGNAAALAGPVKELSSAAAGLDSVFGPAKKAGGDKAVAAHQWRGLTIAVGYYAGKVETFEDVAKAAKAIRISWKVSGGKTSGEHKVTDGKDALKKYISDANALVDSIASSKVEAQYGAAKRDRIIGLLKAADTKDGEDVGKAVNAVKAAQTALSSVTTSATRLGLAIANGELDYVRACL</sequence>
<evidence type="ECO:0000313" key="3">
    <source>
        <dbReference type="Proteomes" id="UP000662782"/>
    </source>
</evidence>
<feature type="coiled-coil region" evidence="1">
    <location>
        <begin position="39"/>
        <end position="87"/>
    </location>
</feature>
<proteinExistence type="predicted"/>
<name>A0A873WCK7_9CAUD</name>
<accession>A0A873WCK7</accession>
<evidence type="ECO:0000256" key="1">
    <source>
        <dbReference type="SAM" id="Coils"/>
    </source>
</evidence>
<dbReference type="EMBL" id="MT701590">
    <property type="protein sequence ID" value="QPB09119.1"/>
    <property type="molecule type" value="Genomic_DNA"/>
</dbReference>